<dbReference type="Gene3D" id="1.20.5.1930">
    <property type="match status" value="1"/>
</dbReference>
<keyword evidence="9" id="KW-0175">Coiled coil</keyword>
<keyword evidence="8" id="KW-0902">Two-component regulatory system</keyword>
<feature type="transmembrane region" description="Helical" evidence="11">
    <location>
        <begin position="33"/>
        <end position="49"/>
    </location>
</feature>
<dbReference type="CDD" id="cd16917">
    <property type="entry name" value="HATPase_UhpB-NarQ-NarX-like"/>
    <property type="match status" value="1"/>
</dbReference>
<dbReference type="Proteomes" id="UP000676601">
    <property type="component" value="Unassembled WGS sequence"/>
</dbReference>
<accession>A0ABQ4LBJ9</accession>
<feature type="transmembrane region" description="Helical" evidence="11">
    <location>
        <begin position="126"/>
        <end position="142"/>
    </location>
</feature>
<evidence type="ECO:0000256" key="6">
    <source>
        <dbReference type="ARBA" id="ARBA00022777"/>
    </source>
</evidence>
<dbReference type="InterPro" id="IPR005467">
    <property type="entry name" value="His_kinase_dom"/>
</dbReference>
<evidence type="ECO:0000256" key="8">
    <source>
        <dbReference type="ARBA" id="ARBA00023012"/>
    </source>
</evidence>
<dbReference type="InterPro" id="IPR011712">
    <property type="entry name" value="Sig_transdc_His_kin_sub3_dim/P"/>
</dbReference>
<feature type="region of interest" description="Disordered" evidence="10">
    <location>
        <begin position="375"/>
        <end position="395"/>
    </location>
</feature>
<evidence type="ECO:0000256" key="11">
    <source>
        <dbReference type="SAM" id="Phobius"/>
    </source>
</evidence>
<dbReference type="Pfam" id="PF07730">
    <property type="entry name" value="HisKA_3"/>
    <property type="match status" value="1"/>
</dbReference>
<evidence type="ECO:0000256" key="3">
    <source>
        <dbReference type="ARBA" id="ARBA00022553"/>
    </source>
</evidence>
<keyword evidence="14" id="KW-1185">Reference proteome</keyword>
<dbReference type="PROSITE" id="PS50109">
    <property type="entry name" value="HIS_KIN"/>
    <property type="match status" value="1"/>
</dbReference>
<keyword evidence="11" id="KW-1133">Transmembrane helix</keyword>
<feature type="domain" description="Histidine kinase" evidence="12">
    <location>
        <begin position="195"/>
        <end position="379"/>
    </location>
</feature>
<dbReference type="Gene3D" id="3.30.565.10">
    <property type="entry name" value="Histidine kinase-like ATPase, C-terminal domain"/>
    <property type="match status" value="1"/>
</dbReference>
<dbReference type="GO" id="GO:0016301">
    <property type="term" value="F:kinase activity"/>
    <property type="evidence" value="ECO:0007669"/>
    <property type="project" value="UniProtKB-KW"/>
</dbReference>
<sequence>MKSNFYGRILSIAAVLLFLLDRQQLFSDPPEKIMLHLMIWITFSSILLIRRSWWTVTRAVLAASLISVECLIGILWFHEIKMLYFLVILLFAWVMRLTASKAYVPLIIAMVVSAGLYIRFGEKDVFDFLSFVLLGLVLYFFIRSRMERRRIHELNERHLKELQEAYEQLQDASATAMQYAVLEERARIARDIHDAVGHSLTSLIVQMQALRYMIKQDPVHAGETLEEMLSVARQGLQNIRESVHALAGDLSFSGMTALKSLLIRMEATASISYNFQADINDEDLPAETYETLFRVLQESVTNVIRHSNATQVEVNLSRENHQITMIIRDNGTLNGEHGINEGFGLKVMRDRLKEKGGSLQYRIPESGGFEIVAALPAEDRPRPEAERRDKDERKH</sequence>
<dbReference type="Pfam" id="PF02518">
    <property type="entry name" value="HATPase_c"/>
    <property type="match status" value="1"/>
</dbReference>
<keyword evidence="5" id="KW-0547">Nucleotide-binding</keyword>
<evidence type="ECO:0000256" key="5">
    <source>
        <dbReference type="ARBA" id="ARBA00022741"/>
    </source>
</evidence>
<evidence type="ECO:0000259" key="12">
    <source>
        <dbReference type="PROSITE" id="PS50109"/>
    </source>
</evidence>
<feature type="transmembrane region" description="Helical" evidence="11">
    <location>
        <begin position="56"/>
        <end position="76"/>
    </location>
</feature>
<dbReference type="EMBL" id="BORU01000001">
    <property type="protein sequence ID" value="GIO53823.1"/>
    <property type="molecule type" value="Genomic_DNA"/>
</dbReference>
<evidence type="ECO:0000256" key="7">
    <source>
        <dbReference type="ARBA" id="ARBA00022840"/>
    </source>
</evidence>
<keyword evidence="7" id="KW-0067">ATP-binding</keyword>
<keyword evidence="6 13" id="KW-0418">Kinase</keyword>
<keyword evidence="11" id="KW-0472">Membrane</keyword>
<keyword evidence="4" id="KW-0808">Transferase</keyword>
<feature type="transmembrane region" description="Helical" evidence="11">
    <location>
        <begin position="103"/>
        <end position="120"/>
    </location>
</feature>
<dbReference type="SUPFAM" id="SSF55874">
    <property type="entry name" value="ATPase domain of HSP90 chaperone/DNA topoisomerase II/histidine kinase"/>
    <property type="match status" value="1"/>
</dbReference>
<evidence type="ECO:0000313" key="13">
    <source>
        <dbReference type="EMBL" id="GIO53823.1"/>
    </source>
</evidence>
<feature type="coiled-coil region" evidence="9">
    <location>
        <begin position="152"/>
        <end position="179"/>
    </location>
</feature>
<dbReference type="InterPro" id="IPR050482">
    <property type="entry name" value="Sensor_HK_TwoCompSys"/>
</dbReference>
<evidence type="ECO:0000256" key="1">
    <source>
        <dbReference type="ARBA" id="ARBA00000085"/>
    </source>
</evidence>
<keyword evidence="11" id="KW-0812">Transmembrane</keyword>
<dbReference type="InterPro" id="IPR003594">
    <property type="entry name" value="HATPase_dom"/>
</dbReference>
<keyword evidence="3" id="KW-0597">Phosphoprotein</keyword>
<organism evidence="13 14">
    <name type="scientific">Paenibacillus cineris</name>
    <dbReference type="NCBI Taxonomy" id="237530"/>
    <lineage>
        <taxon>Bacteria</taxon>
        <taxon>Bacillati</taxon>
        <taxon>Bacillota</taxon>
        <taxon>Bacilli</taxon>
        <taxon>Bacillales</taxon>
        <taxon>Paenibacillaceae</taxon>
        <taxon>Paenibacillus</taxon>
    </lineage>
</organism>
<evidence type="ECO:0000256" key="4">
    <source>
        <dbReference type="ARBA" id="ARBA00022679"/>
    </source>
</evidence>
<feature type="compositionally biased region" description="Basic and acidic residues" evidence="10">
    <location>
        <begin position="377"/>
        <end position="395"/>
    </location>
</feature>
<evidence type="ECO:0000256" key="9">
    <source>
        <dbReference type="SAM" id="Coils"/>
    </source>
</evidence>
<dbReference type="PANTHER" id="PTHR24421:SF10">
    <property type="entry name" value="NITRATE_NITRITE SENSOR PROTEIN NARQ"/>
    <property type="match status" value="1"/>
</dbReference>
<evidence type="ECO:0000313" key="14">
    <source>
        <dbReference type="Proteomes" id="UP000676601"/>
    </source>
</evidence>
<dbReference type="RefSeq" id="WP_179231946.1">
    <property type="nucleotide sequence ID" value="NZ_BORU01000001.1"/>
</dbReference>
<evidence type="ECO:0000256" key="2">
    <source>
        <dbReference type="ARBA" id="ARBA00012438"/>
    </source>
</evidence>
<proteinExistence type="predicted"/>
<gene>
    <name evidence="13" type="primary">yxjM_2</name>
    <name evidence="13" type="ORF">J21TS7_21410</name>
</gene>
<comment type="catalytic activity">
    <reaction evidence="1">
        <text>ATP + protein L-histidine = ADP + protein N-phospho-L-histidine.</text>
        <dbReference type="EC" id="2.7.13.3"/>
    </reaction>
</comment>
<dbReference type="EC" id="2.7.13.3" evidence="2"/>
<protein>
    <recommendedName>
        <fullName evidence="2">histidine kinase</fullName>
        <ecNumber evidence="2">2.7.13.3</ecNumber>
    </recommendedName>
</protein>
<reference evidence="13 14" key="1">
    <citation type="submission" date="2021-03" db="EMBL/GenBank/DDBJ databases">
        <title>Antimicrobial resistance genes in bacteria isolated from Japanese honey, and their potential for conferring macrolide and lincosamide resistance in the American foulbrood pathogen Paenibacillus larvae.</title>
        <authorList>
            <person name="Okamoto M."/>
            <person name="Kumagai M."/>
            <person name="Kanamori H."/>
            <person name="Takamatsu D."/>
        </authorList>
    </citation>
    <scope>NUCLEOTIDE SEQUENCE [LARGE SCALE GENOMIC DNA]</scope>
    <source>
        <strain evidence="13 14">J21TS7</strain>
    </source>
</reference>
<dbReference type="InterPro" id="IPR036890">
    <property type="entry name" value="HATPase_C_sf"/>
</dbReference>
<name>A0ABQ4LBJ9_9BACL</name>
<evidence type="ECO:0000256" key="10">
    <source>
        <dbReference type="SAM" id="MobiDB-lite"/>
    </source>
</evidence>
<feature type="transmembrane region" description="Helical" evidence="11">
    <location>
        <begin position="82"/>
        <end position="98"/>
    </location>
</feature>
<comment type="caution">
    <text evidence="13">The sequence shown here is derived from an EMBL/GenBank/DDBJ whole genome shotgun (WGS) entry which is preliminary data.</text>
</comment>
<dbReference type="PANTHER" id="PTHR24421">
    <property type="entry name" value="NITRATE/NITRITE SENSOR PROTEIN NARX-RELATED"/>
    <property type="match status" value="1"/>
</dbReference>